<evidence type="ECO:0000256" key="9">
    <source>
        <dbReference type="ARBA" id="ARBA00022777"/>
    </source>
</evidence>
<dbReference type="CDD" id="cd02064">
    <property type="entry name" value="FAD_synthetase_N"/>
    <property type="match status" value="1"/>
</dbReference>
<dbReference type="PIRSF" id="PIRSF004491">
    <property type="entry name" value="FAD_Synth"/>
    <property type="match status" value="1"/>
</dbReference>
<evidence type="ECO:0000256" key="3">
    <source>
        <dbReference type="ARBA" id="ARBA00005201"/>
    </source>
</evidence>
<keyword evidence="10 15" id="KW-0274">FAD</keyword>
<keyword evidence="12" id="KW-0511">Multifunctional enzyme</keyword>
<protein>
    <recommendedName>
        <fullName evidence="15">Riboflavin biosynthesis protein</fullName>
    </recommendedName>
    <domain>
        <recommendedName>
            <fullName evidence="15">Riboflavin kinase</fullName>
            <ecNumber evidence="15">2.7.1.26</ecNumber>
        </recommendedName>
        <alternativeName>
            <fullName evidence="15">Flavokinase</fullName>
        </alternativeName>
    </domain>
    <domain>
        <recommendedName>
            <fullName evidence="15">FMN adenylyltransferase</fullName>
            <ecNumber evidence="15">2.7.7.2</ecNumber>
        </recommendedName>
        <alternativeName>
            <fullName evidence="15">FAD pyrophosphorylase</fullName>
        </alternativeName>
        <alternativeName>
            <fullName evidence="15">FAD synthase</fullName>
        </alternativeName>
    </domain>
</protein>
<name>A0ABT1W697_9PROT</name>
<dbReference type="InterPro" id="IPR015865">
    <property type="entry name" value="Riboflavin_kinase_bac/euk"/>
</dbReference>
<keyword evidence="7 15" id="KW-0548">Nucleotidyltransferase</keyword>
<dbReference type="InterPro" id="IPR015864">
    <property type="entry name" value="FAD_synthase"/>
</dbReference>
<evidence type="ECO:0000256" key="11">
    <source>
        <dbReference type="ARBA" id="ARBA00022840"/>
    </source>
</evidence>
<dbReference type="NCBIfam" id="TIGR00083">
    <property type="entry name" value="ribF"/>
    <property type="match status" value="1"/>
</dbReference>
<dbReference type="Gene3D" id="3.40.50.620">
    <property type="entry name" value="HUPs"/>
    <property type="match status" value="1"/>
</dbReference>
<dbReference type="PANTHER" id="PTHR22749:SF6">
    <property type="entry name" value="RIBOFLAVIN KINASE"/>
    <property type="match status" value="1"/>
</dbReference>
<feature type="domain" description="Riboflavin kinase" evidence="16">
    <location>
        <begin position="182"/>
        <end position="307"/>
    </location>
</feature>
<sequence length="312" mass="34398">MTMLHRNWRDVPQEARGAILALGNFDGVHLGHVHLLRALHAARPDRPLGVLTFEPHPRELFRPEDPPFRLSLSAERFDALRRHGVAHVFEVPFDRDFSLLSPEQFVEEVLHRGLGAVHLACGADFAYGHRRGGNVATLAVQAERLGIGLTVVPALADAGGPFSSSRIRRALLDGYPERATEELGRPWAVRGVVAHGDKRGRLLGFPTANLALGRHLEPARGVYAATVRLPDGTARHGVANIGRRPTVADTPESRLEVNLFDFDGDLYGQELCVSLHTLLRAEKRFDGLDALKAQIAADAAWARDYLQRHKPL</sequence>
<keyword evidence="4 15" id="KW-0285">Flavoprotein</keyword>
<comment type="pathway">
    <text evidence="2 15">Cofactor biosynthesis; FAD biosynthesis; FAD from FMN: step 1/1.</text>
</comment>
<dbReference type="EC" id="2.7.7.2" evidence="15"/>
<evidence type="ECO:0000256" key="14">
    <source>
        <dbReference type="ARBA" id="ARBA00049494"/>
    </source>
</evidence>
<evidence type="ECO:0000256" key="8">
    <source>
        <dbReference type="ARBA" id="ARBA00022741"/>
    </source>
</evidence>
<keyword evidence="11 15" id="KW-0067">ATP-binding</keyword>
<keyword evidence="9 15" id="KW-0418">Kinase</keyword>
<dbReference type="SUPFAM" id="SSF52374">
    <property type="entry name" value="Nucleotidylyl transferase"/>
    <property type="match status" value="1"/>
</dbReference>
<dbReference type="GO" id="GO:0003919">
    <property type="term" value="F:FMN adenylyltransferase activity"/>
    <property type="evidence" value="ECO:0007669"/>
    <property type="project" value="UniProtKB-EC"/>
</dbReference>
<comment type="caution">
    <text evidence="17">The sequence shown here is derived from an EMBL/GenBank/DDBJ whole genome shotgun (WGS) entry which is preliminary data.</text>
</comment>
<evidence type="ECO:0000256" key="4">
    <source>
        <dbReference type="ARBA" id="ARBA00022630"/>
    </source>
</evidence>
<dbReference type="InterPro" id="IPR002606">
    <property type="entry name" value="Riboflavin_kinase_bac"/>
</dbReference>
<dbReference type="EMBL" id="JAMSKV010000005">
    <property type="protein sequence ID" value="MCQ8278407.1"/>
    <property type="molecule type" value="Genomic_DNA"/>
</dbReference>
<evidence type="ECO:0000256" key="10">
    <source>
        <dbReference type="ARBA" id="ARBA00022827"/>
    </source>
</evidence>
<comment type="catalytic activity">
    <reaction evidence="13 15">
        <text>riboflavin + ATP = FMN + ADP + H(+)</text>
        <dbReference type="Rhea" id="RHEA:14357"/>
        <dbReference type="ChEBI" id="CHEBI:15378"/>
        <dbReference type="ChEBI" id="CHEBI:30616"/>
        <dbReference type="ChEBI" id="CHEBI:57986"/>
        <dbReference type="ChEBI" id="CHEBI:58210"/>
        <dbReference type="ChEBI" id="CHEBI:456216"/>
        <dbReference type="EC" id="2.7.1.26"/>
    </reaction>
</comment>
<evidence type="ECO:0000256" key="6">
    <source>
        <dbReference type="ARBA" id="ARBA00022679"/>
    </source>
</evidence>
<evidence type="ECO:0000259" key="16">
    <source>
        <dbReference type="SMART" id="SM00904"/>
    </source>
</evidence>
<organism evidence="17 18">
    <name type="scientific">Endosaccharibacter trunci</name>
    <dbReference type="NCBI Taxonomy" id="2812733"/>
    <lineage>
        <taxon>Bacteria</taxon>
        <taxon>Pseudomonadati</taxon>
        <taxon>Pseudomonadota</taxon>
        <taxon>Alphaproteobacteria</taxon>
        <taxon>Acetobacterales</taxon>
        <taxon>Acetobacteraceae</taxon>
        <taxon>Endosaccharibacter</taxon>
    </lineage>
</organism>
<dbReference type="EC" id="2.7.1.26" evidence="15"/>
<evidence type="ECO:0000256" key="13">
    <source>
        <dbReference type="ARBA" id="ARBA00047880"/>
    </source>
</evidence>
<dbReference type="GO" id="GO:0008531">
    <property type="term" value="F:riboflavin kinase activity"/>
    <property type="evidence" value="ECO:0007669"/>
    <property type="project" value="UniProtKB-EC"/>
</dbReference>
<dbReference type="Proteomes" id="UP001524587">
    <property type="component" value="Unassembled WGS sequence"/>
</dbReference>
<evidence type="ECO:0000256" key="7">
    <source>
        <dbReference type="ARBA" id="ARBA00022695"/>
    </source>
</evidence>
<dbReference type="NCBIfam" id="NF004160">
    <property type="entry name" value="PRK05627.1-3"/>
    <property type="match status" value="1"/>
</dbReference>
<comment type="similarity">
    <text evidence="15">Belongs to the ribF family.</text>
</comment>
<accession>A0ABT1W697</accession>
<keyword evidence="18" id="KW-1185">Reference proteome</keyword>
<comment type="catalytic activity">
    <reaction evidence="14 15">
        <text>FMN + ATP + H(+) = FAD + diphosphate</text>
        <dbReference type="Rhea" id="RHEA:17237"/>
        <dbReference type="ChEBI" id="CHEBI:15378"/>
        <dbReference type="ChEBI" id="CHEBI:30616"/>
        <dbReference type="ChEBI" id="CHEBI:33019"/>
        <dbReference type="ChEBI" id="CHEBI:57692"/>
        <dbReference type="ChEBI" id="CHEBI:58210"/>
        <dbReference type="EC" id="2.7.7.2"/>
    </reaction>
</comment>
<dbReference type="InterPro" id="IPR023468">
    <property type="entry name" value="Riboflavin_kinase"/>
</dbReference>
<dbReference type="RefSeq" id="WP_422863878.1">
    <property type="nucleotide sequence ID" value="NZ_JAMSKV010000005.1"/>
</dbReference>
<dbReference type="InterPro" id="IPR014729">
    <property type="entry name" value="Rossmann-like_a/b/a_fold"/>
</dbReference>
<dbReference type="Pfam" id="PF06574">
    <property type="entry name" value="FAD_syn"/>
    <property type="match status" value="1"/>
</dbReference>
<keyword evidence="6 15" id="KW-0808">Transferase</keyword>
<evidence type="ECO:0000256" key="15">
    <source>
        <dbReference type="PIRNR" id="PIRNR004491"/>
    </source>
</evidence>
<evidence type="ECO:0000313" key="17">
    <source>
        <dbReference type="EMBL" id="MCQ8278407.1"/>
    </source>
</evidence>
<dbReference type="SUPFAM" id="SSF82114">
    <property type="entry name" value="Riboflavin kinase-like"/>
    <property type="match status" value="1"/>
</dbReference>
<proteinExistence type="inferred from homology"/>
<keyword evidence="5 15" id="KW-0288">FMN</keyword>
<dbReference type="Gene3D" id="2.40.30.30">
    <property type="entry name" value="Riboflavin kinase-like"/>
    <property type="match status" value="1"/>
</dbReference>
<comment type="function">
    <text evidence="1">Catalyzes the phosphorylation of riboflavin to FMN followed by the adenylation of FMN to FAD.</text>
</comment>
<evidence type="ECO:0000313" key="18">
    <source>
        <dbReference type="Proteomes" id="UP001524587"/>
    </source>
</evidence>
<evidence type="ECO:0000256" key="12">
    <source>
        <dbReference type="ARBA" id="ARBA00023268"/>
    </source>
</evidence>
<dbReference type="InterPro" id="IPR023465">
    <property type="entry name" value="Riboflavin_kinase_dom_sf"/>
</dbReference>
<comment type="pathway">
    <text evidence="3 15">Cofactor biosynthesis; FMN biosynthesis; FMN from riboflavin (ATP route): step 1/1.</text>
</comment>
<dbReference type="SMART" id="SM00904">
    <property type="entry name" value="Flavokinase"/>
    <property type="match status" value="1"/>
</dbReference>
<dbReference type="PANTHER" id="PTHR22749">
    <property type="entry name" value="RIBOFLAVIN KINASE/FMN ADENYLYLTRANSFERASE"/>
    <property type="match status" value="1"/>
</dbReference>
<keyword evidence="8 15" id="KW-0547">Nucleotide-binding</keyword>
<evidence type="ECO:0000256" key="2">
    <source>
        <dbReference type="ARBA" id="ARBA00004726"/>
    </source>
</evidence>
<evidence type="ECO:0000256" key="5">
    <source>
        <dbReference type="ARBA" id="ARBA00022643"/>
    </source>
</evidence>
<gene>
    <name evidence="17" type="ORF">NFI95_08070</name>
</gene>
<dbReference type="Pfam" id="PF01687">
    <property type="entry name" value="Flavokinase"/>
    <property type="match status" value="1"/>
</dbReference>
<evidence type="ECO:0000256" key="1">
    <source>
        <dbReference type="ARBA" id="ARBA00002121"/>
    </source>
</evidence>
<reference evidence="17 18" key="1">
    <citation type="submission" date="2022-06" db="EMBL/GenBank/DDBJ databases">
        <title>Endosaccharibacter gen. nov., sp. nov., endophytic bacteria isolated from sugarcane.</title>
        <authorList>
            <person name="Pitiwittayakul N."/>
            <person name="Yukphan P."/>
            <person name="Charoenyingcharoen P."/>
            <person name="Tanasupawat S."/>
        </authorList>
    </citation>
    <scope>NUCLEOTIDE SEQUENCE [LARGE SCALE GENOMIC DNA]</scope>
    <source>
        <strain evidence="17 18">KSS8</strain>
    </source>
</reference>